<reference evidence="1" key="1">
    <citation type="submission" date="2020-05" db="EMBL/GenBank/DDBJ databases">
        <authorList>
            <person name="Chiriac C."/>
            <person name="Salcher M."/>
            <person name="Ghai R."/>
            <person name="Kavagutti S V."/>
        </authorList>
    </citation>
    <scope>NUCLEOTIDE SEQUENCE</scope>
</reference>
<evidence type="ECO:0000313" key="1">
    <source>
        <dbReference type="EMBL" id="CAB4778719.1"/>
    </source>
</evidence>
<organism evidence="1">
    <name type="scientific">freshwater metagenome</name>
    <dbReference type="NCBI Taxonomy" id="449393"/>
    <lineage>
        <taxon>unclassified sequences</taxon>
        <taxon>metagenomes</taxon>
        <taxon>ecological metagenomes</taxon>
    </lineage>
</organism>
<gene>
    <name evidence="1" type="ORF">UFOPK2921_00717</name>
</gene>
<dbReference type="AlphaFoldDB" id="A0A6J6W4K0"/>
<proteinExistence type="predicted"/>
<name>A0A6J6W4K0_9ZZZZ</name>
<accession>A0A6J6W4K0</accession>
<dbReference type="EMBL" id="CAEZZV010000076">
    <property type="protein sequence ID" value="CAB4778719.1"/>
    <property type="molecule type" value="Genomic_DNA"/>
</dbReference>
<protein>
    <submittedName>
        <fullName evidence="1">Unannotated protein</fullName>
    </submittedName>
</protein>
<sequence>MMQMSDLAIVADANAVLDELAQLLGVNVKEGAS</sequence>